<evidence type="ECO:0000256" key="7">
    <source>
        <dbReference type="RuleBase" id="RU003827"/>
    </source>
</evidence>
<dbReference type="PANTHER" id="PTHR22811">
    <property type="entry name" value="TRANSMEMBRANE EMP24 DOMAIN-CONTAINING PROTEIN"/>
    <property type="match status" value="1"/>
</dbReference>
<dbReference type="GO" id="GO:0005794">
    <property type="term" value="C:Golgi apparatus"/>
    <property type="evidence" value="ECO:0000318"/>
    <property type="project" value="GO_Central"/>
</dbReference>
<reference evidence="11 12" key="1">
    <citation type="journal article" date="2014" name="Nat. Commun.">
        <title>Klebsormidium flaccidum genome reveals primary factors for plant terrestrial adaptation.</title>
        <authorList>
            <person name="Hori K."/>
            <person name="Maruyama F."/>
            <person name="Fujisawa T."/>
            <person name="Togashi T."/>
            <person name="Yamamoto N."/>
            <person name="Seo M."/>
            <person name="Sato S."/>
            <person name="Yamada T."/>
            <person name="Mori H."/>
            <person name="Tajima N."/>
            <person name="Moriyama T."/>
            <person name="Ikeuchi M."/>
            <person name="Watanabe M."/>
            <person name="Wada H."/>
            <person name="Kobayashi K."/>
            <person name="Saito M."/>
            <person name="Masuda T."/>
            <person name="Sasaki-Sekimoto Y."/>
            <person name="Mashiguchi K."/>
            <person name="Awai K."/>
            <person name="Shimojima M."/>
            <person name="Masuda S."/>
            <person name="Iwai M."/>
            <person name="Nobusawa T."/>
            <person name="Narise T."/>
            <person name="Kondo S."/>
            <person name="Saito H."/>
            <person name="Sato R."/>
            <person name="Murakawa M."/>
            <person name="Ihara Y."/>
            <person name="Oshima-Yamada Y."/>
            <person name="Ohtaka K."/>
            <person name="Satoh M."/>
            <person name="Sonobe K."/>
            <person name="Ishii M."/>
            <person name="Ohtani R."/>
            <person name="Kanamori-Sato M."/>
            <person name="Honoki R."/>
            <person name="Miyazaki D."/>
            <person name="Mochizuki H."/>
            <person name="Umetsu J."/>
            <person name="Higashi K."/>
            <person name="Shibata D."/>
            <person name="Kamiya Y."/>
            <person name="Sato N."/>
            <person name="Nakamura Y."/>
            <person name="Tabata S."/>
            <person name="Ida S."/>
            <person name="Kurokawa K."/>
            <person name="Ohta H."/>
        </authorList>
    </citation>
    <scope>NUCLEOTIDE SEQUENCE [LARGE SCALE GENOMIC DNA]</scope>
    <source>
        <strain evidence="11 12">NIES-2285</strain>
    </source>
</reference>
<dbReference type="SMART" id="SM01190">
    <property type="entry name" value="EMP24_GP25L"/>
    <property type="match status" value="1"/>
</dbReference>
<dbReference type="PROSITE" id="PS50866">
    <property type="entry name" value="GOLD"/>
    <property type="match status" value="1"/>
</dbReference>
<protein>
    <submittedName>
        <fullName evidence="11">Emp24/gp25L/p24 family protein</fullName>
    </submittedName>
</protein>
<dbReference type="InterPro" id="IPR015720">
    <property type="entry name" value="Emp24-like"/>
</dbReference>
<keyword evidence="12" id="KW-1185">Reference proteome</keyword>
<name>A0A1Y1IT80_KLENI</name>
<keyword evidence="6 8" id="KW-0472">Membrane</keyword>
<evidence type="ECO:0000259" key="10">
    <source>
        <dbReference type="PROSITE" id="PS50866"/>
    </source>
</evidence>
<dbReference type="Pfam" id="PF01105">
    <property type="entry name" value="EMP24_GP25L"/>
    <property type="match status" value="1"/>
</dbReference>
<evidence type="ECO:0000256" key="2">
    <source>
        <dbReference type="ARBA" id="ARBA00007104"/>
    </source>
</evidence>
<evidence type="ECO:0000256" key="8">
    <source>
        <dbReference type="SAM" id="Phobius"/>
    </source>
</evidence>
<dbReference type="STRING" id="105231.A0A1Y1IT80"/>
<dbReference type="GO" id="GO:0007030">
    <property type="term" value="P:Golgi organization"/>
    <property type="evidence" value="ECO:0000318"/>
    <property type="project" value="GO_Central"/>
</dbReference>
<feature type="chain" id="PRO_5012665934" evidence="9">
    <location>
        <begin position="20"/>
        <end position="205"/>
    </location>
</feature>
<feature type="transmembrane region" description="Helical" evidence="8">
    <location>
        <begin position="173"/>
        <end position="195"/>
    </location>
</feature>
<keyword evidence="3 7" id="KW-0812">Transmembrane</keyword>
<evidence type="ECO:0000256" key="5">
    <source>
        <dbReference type="ARBA" id="ARBA00022989"/>
    </source>
</evidence>
<feature type="signal peptide" evidence="9">
    <location>
        <begin position="1"/>
        <end position="19"/>
    </location>
</feature>
<dbReference type="OrthoDB" id="1929172at2759"/>
<feature type="domain" description="GOLD" evidence="10">
    <location>
        <begin position="29"/>
        <end position="140"/>
    </location>
</feature>
<dbReference type="InterPro" id="IPR009038">
    <property type="entry name" value="GOLD_dom"/>
</dbReference>
<evidence type="ECO:0000256" key="9">
    <source>
        <dbReference type="SAM" id="SignalP"/>
    </source>
</evidence>
<dbReference type="GO" id="GO:0005793">
    <property type="term" value="C:endoplasmic reticulum-Golgi intermediate compartment"/>
    <property type="evidence" value="ECO:0000318"/>
    <property type="project" value="GO_Central"/>
</dbReference>
<evidence type="ECO:0000313" key="11">
    <source>
        <dbReference type="EMBL" id="GAQ92759.1"/>
    </source>
</evidence>
<dbReference type="Proteomes" id="UP000054558">
    <property type="component" value="Unassembled WGS sequence"/>
</dbReference>
<organism evidence="11 12">
    <name type="scientific">Klebsormidium nitens</name>
    <name type="common">Green alga</name>
    <name type="synonym">Ulothrix nitens</name>
    <dbReference type="NCBI Taxonomy" id="105231"/>
    <lineage>
        <taxon>Eukaryota</taxon>
        <taxon>Viridiplantae</taxon>
        <taxon>Streptophyta</taxon>
        <taxon>Klebsormidiophyceae</taxon>
        <taxon>Klebsormidiales</taxon>
        <taxon>Klebsormidiaceae</taxon>
        <taxon>Klebsormidium</taxon>
    </lineage>
</organism>
<keyword evidence="5 8" id="KW-1133">Transmembrane helix</keyword>
<gene>
    <name evidence="11" type="ORF">KFL_011240020</name>
</gene>
<dbReference type="PROSITE" id="PS51257">
    <property type="entry name" value="PROKAR_LIPOPROTEIN"/>
    <property type="match status" value="1"/>
</dbReference>
<dbReference type="GO" id="GO:0030134">
    <property type="term" value="C:COPII-coated ER to Golgi transport vesicle"/>
    <property type="evidence" value="ECO:0000318"/>
    <property type="project" value="GO_Central"/>
</dbReference>
<evidence type="ECO:0000256" key="6">
    <source>
        <dbReference type="ARBA" id="ARBA00023136"/>
    </source>
</evidence>
<evidence type="ECO:0000256" key="3">
    <source>
        <dbReference type="ARBA" id="ARBA00022692"/>
    </source>
</evidence>
<evidence type="ECO:0000313" key="12">
    <source>
        <dbReference type="Proteomes" id="UP000054558"/>
    </source>
</evidence>
<keyword evidence="4 9" id="KW-0732">Signal</keyword>
<evidence type="ECO:0000256" key="4">
    <source>
        <dbReference type="ARBA" id="ARBA00022729"/>
    </source>
</evidence>
<sequence length="205" mass="22620">MAPWKVIPVLISLLVACEAIKFEIQGGSSKCLGEEIGKGTLVVGEYKVVEASAPAVEKISVKVTSPFGKLLHSGDIVPSGQFGFTTEEAGNVMACFWIPGSTAGQFVTVELNWKIGVNAKDWEGVAKKDKITDIELDLRRLEAQVTSVLEEMTYMREREMQMRNLNEITNSRVAWFGILSLVVCLGVAGWQATYLKGYFERKKIL</sequence>
<comment type="subcellular location">
    <subcellularLocation>
        <location evidence="1 7">Membrane</location>
        <topology evidence="1 7">Single-pass type I membrane protein</topology>
    </subcellularLocation>
</comment>
<dbReference type="GO" id="GO:0006886">
    <property type="term" value="P:intracellular protein transport"/>
    <property type="evidence" value="ECO:0000318"/>
    <property type="project" value="GO_Central"/>
</dbReference>
<evidence type="ECO:0000256" key="1">
    <source>
        <dbReference type="ARBA" id="ARBA00004479"/>
    </source>
</evidence>
<dbReference type="OMA" id="NCFHEEI"/>
<comment type="similarity">
    <text evidence="2 7">Belongs to the EMP24/GP25L family.</text>
</comment>
<accession>A0A1Y1IT80</accession>
<dbReference type="GO" id="GO:0005783">
    <property type="term" value="C:endoplasmic reticulum"/>
    <property type="evidence" value="ECO:0000318"/>
    <property type="project" value="GO_Central"/>
</dbReference>
<proteinExistence type="inferred from homology"/>
<dbReference type="AlphaFoldDB" id="A0A1Y1IT80"/>
<dbReference type="GO" id="GO:0016020">
    <property type="term" value="C:membrane"/>
    <property type="evidence" value="ECO:0007669"/>
    <property type="project" value="UniProtKB-SubCell"/>
</dbReference>
<dbReference type="EMBL" id="DF238073">
    <property type="protein sequence ID" value="GAQ92759.1"/>
    <property type="molecule type" value="Genomic_DNA"/>
</dbReference>
<dbReference type="GO" id="GO:0006888">
    <property type="term" value="P:endoplasmic reticulum to Golgi vesicle-mediated transport"/>
    <property type="evidence" value="ECO:0000318"/>
    <property type="project" value="GO_Central"/>
</dbReference>